<dbReference type="InterPro" id="IPR050114">
    <property type="entry name" value="UPF0173_UPF0282_UlaG_hydrolase"/>
</dbReference>
<dbReference type="Gene3D" id="3.60.15.10">
    <property type="entry name" value="Ribonuclease Z/Hydroxyacylglutathione hydrolase-like"/>
    <property type="match status" value="1"/>
</dbReference>
<evidence type="ECO:0000313" key="1">
    <source>
        <dbReference type="EMBL" id="RDE09583.1"/>
    </source>
</evidence>
<name>A0A369W5G5_9HYPH</name>
<reference evidence="2" key="1">
    <citation type="submission" date="2018-07" db="EMBL/GenBank/DDBJ databases">
        <authorList>
            <person name="Liu B.-T."/>
            <person name="Du Z."/>
        </authorList>
    </citation>
    <scope>NUCLEOTIDE SEQUENCE [LARGE SCALE GENOMIC DNA]</scope>
    <source>
        <strain evidence="2">XYN52</strain>
    </source>
</reference>
<accession>A0A369W5G5</accession>
<sequence>MYDRDSYETARGPLIITPIHHATLVLEWNGETILCDPVGGAQRFAPFAAPTLIMLTHHHGDHLDLETLEAVLGDETVVIAPQTVFDQLPPAIAARTRTLANGDETEHNGIQIRAVAMYNTTPERQKYHEKGVGNGYLFDFAGTRVYLASDTEPTPEMEALGAVDIAFFPMNLPFTMTPDQVVEAIGKVQPRYAYPFHYRFPYDAIGTEPEALVAAMPEDSQTRIVARDWYGPV</sequence>
<dbReference type="GO" id="GO:0016787">
    <property type="term" value="F:hydrolase activity"/>
    <property type="evidence" value="ECO:0007669"/>
    <property type="project" value="UniProtKB-KW"/>
</dbReference>
<dbReference type="AlphaFoldDB" id="A0A369W5G5"/>
<comment type="caution">
    <text evidence="1">The sequence shown here is derived from an EMBL/GenBank/DDBJ whole genome shotgun (WGS) entry which is preliminary data.</text>
</comment>
<keyword evidence="2" id="KW-1185">Reference proteome</keyword>
<dbReference type="EMBL" id="QQNH01000005">
    <property type="protein sequence ID" value="RDE09583.1"/>
    <property type="molecule type" value="Genomic_DNA"/>
</dbReference>
<dbReference type="Proteomes" id="UP000253759">
    <property type="component" value="Unassembled WGS sequence"/>
</dbReference>
<dbReference type="SUPFAM" id="SSF56281">
    <property type="entry name" value="Metallo-hydrolase/oxidoreductase"/>
    <property type="match status" value="1"/>
</dbReference>
<keyword evidence="1" id="KW-0378">Hydrolase</keyword>
<dbReference type="RefSeq" id="WP_114645130.1">
    <property type="nucleotide sequence ID" value="NZ_QQNH01000005.1"/>
</dbReference>
<gene>
    <name evidence="1" type="ORF">DVH29_05335</name>
</gene>
<protein>
    <submittedName>
        <fullName evidence="1">MBL fold metallo-hydrolase</fullName>
    </submittedName>
</protein>
<dbReference type="Pfam" id="PF13483">
    <property type="entry name" value="Lactamase_B_3"/>
    <property type="match status" value="1"/>
</dbReference>
<dbReference type="OrthoDB" id="9805728at2"/>
<dbReference type="PANTHER" id="PTHR43546:SF3">
    <property type="entry name" value="UPF0173 METAL-DEPENDENT HYDROLASE MJ1163"/>
    <property type="match status" value="1"/>
</dbReference>
<proteinExistence type="predicted"/>
<organism evidence="1 2">
    <name type="scientific">Pelagibacterium lacus</name>
    <dbReference type="NCBI Taxonomy" id="2282655"/>
    <lineage>
        <taxon>Bacteria</taxon>
        <taxon>Pseudomonadati</taxon>
        <taxon>Pseudomonadota</taxon>
        <taxon>Alphaproteobacteria</taxon>
        <taxon>Hyphomicrobiales</taxon>
        <taxon>Devosiaceae</taxon>
        <taxon>Pelagibacterium</taxon>
    </lineage>
</organism>
<dbReference type="InterPro" id="IPR036866">
    <property type="entry name" value="RibonucZ/Hydroxyglut_hydro"/>
</dbReference>
<evidence type="ECO:0000313" key="2">
    <source>
        <dbReference type="Proteomes" id="UP000253759"/>
    </source>
</evidence>
<dbReference type="PANTHER" id="PTHR43546">
    <property type="entry name" value="UPF0173 METAL-DEPENDENT HYDROLASE MJ1163-RELATED"/>
    <property type="match status" value="1"/>
</dbReference>